<organism evidence="2 3">
    <name type="scientific">Aeromonas salmonicida (strain A449)</name>
    <dbReference type="NCBI Taxonomy" id="382245"/>
    <lineage>
        <taxon>Bacteria</taxon>
        <taxon>Pseudomonadati</taxon>
        <taxon>Pseudomonadota</taxon>
        <taxon>Gammaproteobacteria</taxon>
        <taxon>Aeromonadales</taxon>
        <taxon>Aeromonadaceae</taxon>
        <taxon>Aeromonas</taxon>
    </lineage>
</organism>
<feature type="transmembrane region" description="Helical" evidence="1">
    <location>
        <begin position="326"/>
        <end position="347"/>
    </location>
</feature>
<evidence type="ECO:0000313" key="2">
    <source>
        <dbReference type="EMBL" id="ABO90419.1"/>
    </source>
</evidence>
<feature type="transmembrane region" description="Helical" evidence="1">
    <location>
        <begin position="473"/>
        <end position="490"/>
    </location>
</feature>
<keyword evidence="1" id="KW-1133">Transmembrane helix</keyword>
<dbReference type="HOGENOM" id="CLU_477891_0_0_6"/>
<dbReference type="eggNOG" id="ENOG502Z8NW">
    <property type="taxonomic scope" value="Bacteria"/>
</dbReference>
<protein>
    <recommendedName>
        <fullName evidence="4">Glycosyltransferase RgtA/B/C/D-like domain-containing protein</fullName>
    </recommendedName>
</protein>
<evidence type="ECO:0008006" key="4">
    <source>
        <dbReference type="Google" id="ProtNLM"/>
    </source>
</evidence>
<dbReference type="EMBL" id="CP000644">
    <property type="protein sequence ID" value="ABO90419.1"/>
    <property type="molecule type" value="Genomic_DNA"/>
</dbReference>
<sequence length="610" mass="69511">MSRRVRDSRYRFSFLCQKKCPFLARKRHFCKLFQAHYPRPLHSAVRLGKIGPLSRLPSRNRSPMNHAIRFSAPRVNPGLRPLVILLTGLLALLFCLRNPLFHGMAPGFDASLFAVMGKMWSEGGVLYRDMIDIKGTMIFALDALGYHMGGFFGIWLLEWALCWLGLLASWQAFAQLGLSLRARLGTMLAVLALYSTRYYYGNMTEDWTFHLALIAQWAFITMLLDKRFSWGPALVAALTFAIVAWMRTNNGAFWGAWYLVLFCHWCLREQWRCALALLFSSLLGLALIGGPLFAYFQHHSLLAEFKYYAFDIFFEGSYGTGFSPDVGSVGLLRTRLIMLLPAFIVLMMGRRQEWYLPALCATLFGVIFTLIANSVSGHVFDHYDVLYLPLALLPLACLLDRSEQQADGLGLLCISLVVLTASWLLAQQLGYGWSTKEWSLERVREVLGNSLLWALPVLILVPLWRAWDVRSATPWLASLAMLALLLNNAWEGSLKGKPFNPPAQVRVDRIKAETGPTDKIWVDGIQPQYYLWTDRQPASAYLFFANVNPPYDVRERVLADIKRQSPKFIIAKPERIADELKKPTTPSSLAFYQYLVSQYEEVDPGLYRRR</sequence>
<keyword evidence="1" id="KW-0812">Transmembrane</keyword>
<keyword evidence="1" id="KW-0472">Membrane</keyword>
<dbReference type="AlphaFoldDB" id="A4SNE7"/>
<feature type="transmembrane region" description="Helical" evidence="1">
    <location>
        <begin position="408"/>
        <end position="426"/>
    </location>
</feature>
<accession>A4SNE7</accession>
<proteinExistence type="predicted"/>
<dbReference type="STRING" id="29491.GCA_000820065_01559"/>
<evidence type="ECO:0000313" key="3">
    <source>
        <dbReference type="Proteomes" id="UP000000225"/>
    </source>
</evidence>
<name>A4SNE7_AERS4</name>
<dbReference type="Proteomes" id="UP000000225">
    <property type="component" value="Chromosome"/>
</dbReference>
<feature type="transmembrane region" description="Helical" evidence="1">
    <location>
        <begin position="151"/>
        <end position="170"/>
    </location>
</feature>
<feature type="transmembrane region" description="Helical" evidence="1">
    <location>
        <begin position="446"/>
        <end position="467"/>
    </location>
</feature>
<dbReference type="KEGG" id="asa:ASA_2370"/>
<feature type="transmembrane region" description="Helical" evidence="1">
    <location>
        <begin position="207"/>
        <end position="224"/>
    </location>
</feature>
<feature type="transmembrane region" description="Helical" evidence="1">
    <location>
        <begin position="79"/>
        <end position="100"/>
    </location>
</feature>
<reference evidence="3" key="1">
    <citation type="journal article" date="2008" name="BMC Genomics">
        <title>The genome of Aeromonas salmonicida subsp. salmonicida A449: insights into the evolution of a fish pathogen.</title>
        <authorList>
            <person name="Reith M.E."/>
            <person name="Singh R.K."/>
            <person name="Curtis B."/>
            <person name="Boyd J.M."/>
            <person name="Bouevitch A."/>
            <person name="Kimball J."/>
            <person name="Munholland J."/>
            <person name="Murphy C."/>
            <person name="Sarty D."/>
            <person name="Williams J."/>
            <person name="Nash J.H."/>
            <person name="Johnson S.C."/>
            <person name="Brown L.L."/>
        </authorList>
    </citation>
    <scope>NUCLEOTIDE SEQUENCE [LARGE SCALE GENOMIC DNA]</scope>
    <source>
        <strain evidence="3">A449</strain>
    </source>
</reference>
<feature type="transmembrane region" description="Helical" evidence="1">
    <location>
        <begin position="274"/>
        <end position="296"/>
    </location>
</feature>
<feature type="transmembrane region" description="Helical" evidence="1">
    <location>
        <begin position="354"/>
        <end position="372"/>
    </location>
</feature>
<evidence type="ECO:0000256" key="1">
    <source>
        <dbReference type="SAM" id="Phobius"/>
    </source>
</evidence>
<gene>
    <name evidence="2" type="ordered locus">ASA_2370</name>
</gene>